<comment type="caution">
    <text evidence="2">The sequence shown here is derived from an EMBL/GenBank/DDBJ whole genome shotgun (WGS) entry which is preliminary data.</text>
</comment>
<reference evidence="2" key="1">
    <citation type="submission" date="2023-02" db="EMBL/GenBank/DDBJ databases">
        <title>Genome of toxic invasive species Heracleum sosnowskyi carries increased number of genes despite the absence of recent whole-genome duplications.</title>
        <authorList>
            <person name="Schelkunov M."/>
            <person name="Shtratnikova V."/>
            <person name="Makarenko M."/>
            <person name="Klepikova A."/>
            <person name="Omelchenko D."/>
            <person name="Novikova G."/>
            <person name="Obukhova E."/>
            <person name="Bogdanov V."/>
            <person name="Penin A."/>
            <person name="Logacheva M."/>
        </authorList>
    </citation>
    <scope>NUCLEOTIDE SEQUENCE</scope>
    <source>
        <strain evidence="2">Hsosn_3</strain>
        <tissue evidence="2">Leaf</tissue>
    </source>
</reference>
<accession>A0AAD8LZ92</accession>
<evidence type="ECO:0000313" key="2">
    <source>
        <dbReference type="EMBL" id="KAK1353837.1"/>
    </source>
</evidence>
<feature type="compositionally biased region" description="Acidic residues" evidence="1">
    <location>
        <begin position="74"/>
        <end position="84"/>
    </location>
</feature>
<name>A0AAD8LZ92_9APIA</name>
<feature type="region of interest" description="Disordered" evidence="1">
    <location>
        <begin position="62"/>
        <end position="84"/>
    </location>
</feature>
<dbReference type="AlphaFoldDB" id="A0AAD8LZ92"/>
<reference evidence="2" key="2">
    <citation type="submission" date="2023-05" db="EMBL/GenBank/DDBJ databases">
        <authorList>
            <person name="Schelkunov M.I."/>
        </authorList>
    </citation>
    <scope>NUCLEOTIDE SEQUENCE</scope>
    <source>
        <strain evidence="2">Hsosn_3</strain>
        <tissue evidence="2">Leaf</tissue>
    </source>
</reference>
<evidence type="ECO:0000256" key="1">
    <source>
        <dbReference type="SAM" id="MobiDB-lite"/>
    </source>
</evidence>
<proteinExistence type="predicted"/>
<evidence type="ECO:0000313" key="3">
    <source>
        <dbReference type="Proteomes" id="UP001237642"/>
    </source>
</evidence>
<keyword evidence="3" id="KW-1185">Reference proteome</keyword>
<dbReference type="Proteomes" id="UP001237642">
    <property type="component" value="Unassembled WGS sequence"/>
</dbReference>
<protein>
    <submittedName>
        <fullName evidence="2">Uncharacterized protein</fullName>
    </submittedName>
</protein>
<gene>
    <name evidence="2" type="ORF">POM88_052202</name>
</gene>
<organism evidence="2 3">
    <name type="scientific">Heracleum sosnowskyi</name>
    <dbReference type="NCBI Taxonomy" id="360622"/>
    <lineage>
        <taxon>Eukaryota</taxon>
        <taxon>Viridiplantae</taxon>
        <taxon>Streptophyta</taxon>
        <taxon>Embryophyta</taxon>
        <taxon>Tracheophyta</taxon>
        <taxon>Spermatophyta</taxon>
        <taxon>Magnoliopsida</taxon>
        <taxon>eudicotyledons</taxon>
        <taxon>Gunneridae</taxon>
        <taxon>Pentapetalae</taxon>
        <taxon>asterids</taxon>
        <taxon>campanulids</taxon>
        <taxon>Apiales</taxon>
        <taxon>Apiaceae</taxon>
        <taxon>Apioideae</taxon>
        <taxon>apioid superclade</taxon>
        <taxon>Tordylieae</taxon>
        <taxon>Tordyliinae</taxon>
        <taxon>Heracleum</taxon>
    </lineage>
</organism>
<sequence>MRKEVVGVENDEEIELTDIEDQKIFGSQFSLALSFVKGESALNEGGCMGGKVSEIGTLKEEVKDGDLNGNGEENAFEESENVEDQSCEEQYMVMSKQSNSKKFLYAVEAALDEVSRVVELETICSGVPEKIGKLDASMALISGFELILLVRVGVGKSFIAQY</sequence>
<dbReference type="EMBL" id="JAUIZM010000012">
    <property type="protein sequence ID" value="KAK1353837.1"/>
    <property type="molecule type" value="Genomic_DNA"/>
</dbReference>